<dbReference type="Proteomes" id="UP000290767">
    <property type="component" value="Unassembled WGS sequence"/>
</dbReference>
<accession>A0A4V1P2R7</accession>
<gene>
    <name evidence="2" type="ORF">B5P46_06630</name>
</gene>
<dbReference type="AlphaFoldDB" id="A0A4V1P2R7"/>
<name>A0A4V1P2R7_RHILE</name>
<dbReference type="Gene3D" id="3.40.50.2000">
    <property type="entry name" value="Glycogen Phosphorylase B"/>
    <property type="match status" value="1"/>
</dbReference>
<evidence type="ECO:0000313" key="2">
    <source>
        <dbReference type="EMBL" id="RXT28460.1"/>
    </source>
</evidence>
<dbReference type="RefSeq" id="WP_129418004.1">
    <property type="nucleotide sequence ID" value="NZ_MZMU01000003.1"/>
</dbReference>
<dbReference type="Pfam" id="PF00534">
    <property type="entry name" value="Glycos_transf_1"/>
    <property type="match status" value="1"/>
</dbReference>
<dbReference type="PANTHER" id="PTHR46401">
    <property type="entry name" value="GLYCOSYLTRANSFERASE WBBK-RELATED"/>
    <property type="match status" value="1"/>
</dbReference>
<feature type="domain" description="Glycosyl transferase family 1" evidence="1">
    <location>
        <begin position="210"/>
        <end position="353"/>
    </location>
</feature>
<protein>
    <submittedName>
        <fullName evidence="2">Group 1 glycosyl transferase</fullName>
    </submittedName>
</protein>
<evidence type="ECO:0000259" key="1">
    <source>
        <dbReference type="Pfam" id="PF00534"/>
    </source>
</evidence>
<dbReference type="InterPro" id="IPR001296">
    <property type="entry name" value="Glyco_trans_1"/>
</dbReference>
<reference evidence="2 3" key="1">
    <citation type="submission" date="2017-03" db="EMBL/GenBank/DDBJ databases">
        <authorList>
            <person name="Safronova V.I."/>
            <person name="Sazanova A.L."/>
            <person name="Chirak E.R."/>
        </authorList>
    </citation>
    <scope>NUCLEOTIDE SEQUENCE [LARGE SCALE GENOMIC DNA]</scope>
    <source>
        <strain evidence="2 3">Tri-43</strain>
    </source>
</reference>
<organism evidence="2 3">
    <name type="scientific">Rhizobium leguminosarum</name>
    <dbReference type="NCBI Taxonomy" id="384"/>
    <lineage>
        <taxon>Bacteria</taxon>
        <taxon>Pseudomonadati</taxon>
        <taxon>Pseudomonadota</taxon>
        <taxon>Alphaproteobacteria</taxon>
        <taxon>Hyphomicrobiales</taxon>
        <taxon>Rhizobiaceae</taxon>
        <taxon>Rhizobium/Agrobacterium group</taxon>
        <taxon>Rhizobium</taxon>
    </lineage>
</organism>
<sequence length="394" mass="44846">MKILIYLTGGTHWIGGVQYTRNLLRAVSLLPAQERPALVLQIGRKNTGQGYEEEFSHYPGVVIDGPLERGSAIRSRILDLARRAWKRSTGKDLRQKLLHSDECDVAFPAKGPNIPGLAQKVYWVPDFQYKHFPQFFSEDERRSRDAFYGKMFDESGILVLSSEAVKADFIRFFPTYSQKPVRILHFSSTLHDEEYALDPVAVCAKHGLPEKFVYLPNQMWQHKGFDAAFRALGILKRAEVIIPLVLTGSSEDYRSNDYARQLEEILTEYDLQDQIYRLGVLPRSEQLQLFRRAAVVLQPSRFEGWSTTVEDTRALGRPIVLSNIDVHLEQAPPNASYFVVGDQKDLADKLGKAWLTAEAGPDFKQEDAARKSANLNSLAYARTFLSIMRQAHRE</sequence>
<keyword evidence="2" id="KW-0808">Transferase</keyword>
<dbReference type="PANTHER" id="PTHR46401:SF8">
    <property type="entry name" value="BLL6006 PROTEIN"/>
    <property type="match status" value="1"/>
</dbReference>
<dbReference type="EMBL" id="MZMU01000003">
    <property type="protein sequence ID" value="RXT28460.1"/>
    <property type="molecule type" value="Genomic_DNA"/>
</dbReference>
<comment type="caution">
    <text evidence="2">The sequence shown here is derived from an EMBL/GenBank/DDBJ whole genome shotgun (WGS) entry which is preliminary data.</text>
</comment>
<proteinExistence type="predicted"/>
<evidence type="ECO:0000313" key="3">
    <source>
        <dbReference type="Proteomes" id="UP000290767"/>
    </source>
</evidence>
<dbReference type="SUPFAM" id="SSF53756">
    <property type="entry name" value="UDP-Glycosyltransferase/glycogen phosphorylase"/>
    <property type="match status" value="1"/>
</dbReference>
<dbReference type="GO" id="GO:0016757">
    <property type="term" value="F:glycosyltransferase activity"/>
    <property type="evidence" value="ECO:0007669"/>
    <property type="project" value="InterPro"/>
</dbReference>